<feature type="compositionally biased region" description="Basic residues" evidence="1">
    <location>
        <begin position="17"/>
        <end position="27"/>
    </location>
</feature>
<dbReference type="EMBL" id="QZAJ01000005">
    <property type="protein sequence ID" value="THW23830.1"/>
    <property type="molecule type" value="Genomic_DNA"/>
</dbReference>
<evidence type="ECO:0000256" key="1">
    <source>
        <dbReference type="SAM" id="MobiDB-lite"/>
    </source>
</evidence>
<dbReference type="Proteomes" id="UP000308953">
    <property type="component" value="Unassembled WGS sequence"/>
</dbReference>
<dbReference type="Proteomes" id="UP000305064">
    <property type="component" value="Unassembled WGS sequence"/>
</dbReference>
<evidence type="ECO:0000313" key="6">
    <source>
        <dbReference type="Proteomes" id="UP000308014"/>
    </source>
</evidence>
<evidence type="ECO:0000313" key="2">
    <source>
        <dbReference type="EMBL" id="THW23830.1"/>
    </source>
</evidence>
<sequence length="119" mass="13816">MPLSENDKQERAEARARQRRAHKKSRNGCSQCKRRHIKSAGMLKLCCCWSGLPFSIGSQYTRNRPIACDDNLAAESHYRASVEIVYSRTSKLYFSQIWLLRWRGQYGSSAIIQPLHERN</sequence>
<gene>
    <name evidence="4" type="ORF">D6C94_04399</name>
    <name evidence="3" type="ORF">D6D10_01392</name>
    <name evidence="2" type="ORF">D6D24_00399</name>
</gene>
<evidence type="ECO:0000313" key="3">
    <source>
        <dbReference type="EMBL" id="THX43123.1"/>
    </source>
</evidence>
<accession>A0A4S9F8M0</accession>
<dbReference type="EMBL" id="QZAV01000014">
    <property type="protein sequence ID" value="THX43123.1"/>
    <property type="molecule type" value="Genomic_DNA"/>
</dbReference>
<feature type="region of interest" description="Disordered" evidence="1">
    <location>
        <begin position="1"/>
        <end position="27"/>
    </location>
</feature>
<reference evidence="5 6" key="1">
    <citation type="submission" date="2018-10" db="EMBL/GenBank/DDBJ databases">
        <title>Fifty Aureobasidium pullulans genomes reveal a recombining polyextremotolerant generalist.</title>
        <authorList>
            <person name="Gostincar C."/>
            <person name="Turk M."/>
            <person name="Zajc J."/>
            <person name="Gunde-Cimerman N."/>
        </authorList>
    </citation>
    <scope>NUCLEOTIDE SEQUENCE [LARGE SCALE GENOMIC DNA]</scope>
    <source>
        <strain evidence="2 6">EXF-11318</strain>
        <strain evidence="4 5">EXF-4256</strain>
        <strain evidence="3 7">EXF-9785</strain>
    </source>
</reference>
<evidence type="ECO:0000313" key="7">
    <source>
        <dbReference type="Proteomes" id="UP000308953"/>
    </source>
</evidence>
<comment type="caution">
    <text evidence="3">The sequence shown here is derived from an EMBL/GenBank/DDBJ whole genome shotgun (WGS) entry which is preliminary data.</text>
</comment>
<dbReference type="EMBL" id="QZBJ01000024">
    <property type="protein sequence ID" value="THY75086.1"/>
    <property type="molecule type" value="Genomic_DNA"/>
</dbReference>
<protein>
    <submittedName>
        <fullName evidence="3">Uncharacterized protein</fullName>
    </submittedName>
</protein>
<name>A0A4S9F8M0_AURPU</name>
<evidence type="ECO:0000313" key="5">
    <source>
        <dbReference type="Proteomes" id="UP000305064"/>
    </source>
</evidence>
<organism evidence="3 7">
    <name type="scientific">Aureobasidium pullulans</name>
    <name type="common">Black yeast</name>
    <name type="synonym">Pullularia pullulans</name>
    <dbReference type="NCBI Taxonomy" id="5580"/>
    <lineage>
        <taxon>Eukaryota</taxon>
        <taxon>Fungi</taxon>
        <taxon>Dikarya</taxon>
        <taxon>Ascomycota</taxon>
        <taxon>Pezizomycotina</taxon>
        <taxon>Dothideomycetes</taxon>
        <taxon>Dothideomycetidae</taxon>
        <taxon>Dothideales</taxon>
        <taxon>Saccotheciaceae</taxon>
        <taxon>Aureobasidium</taxon>
    </lineage>
</organism>
<evidence type="ECO:0000313" key="4">
    <source>
        <dbReference type="EMBL" id="THY75086.1"/>
    </source>
</evidence>
<feature type="compositionally biased region" description="Basic and acidic residues" evidence="1">
    <location>
        <begin position="1"/>
        <end position="16"/>
    </location>
</feature>
<dbReference type="AlphaFoldDB" id="A0A4S9F8M0"/>
<proteinExistence type="predicted"/>
<dbReference type="Proteomes" id="UP000308014">
    <property type="component" value="Unassembled WGS sequence"/>
</dbReference>